<name>A0A9D3MQY7_ANGAN</name>
<keyword evidence="15" id="KW-0862">Zinc</keyword>
<dbReference type="Pfam" id="PF01085">
    <property type="entry name" value="HH_signal"/>
    <property type="match status" value="1"/>
</dbReference>
<keyword evidence="9" id="KW-0808">Transferase</keyword>
<dbReference type="CDD" id="cd00081">
    <property type="entry name" value="Hint"/>
    <property type="match status" value="1"/>
</dbReference>
<protein>
    <recommendedName>
        <fullName evidence="24">Hint domain-containing protein</fullName>
    </recommendedName>
</protein>
<dbReference type="GO" id="GO:0001708">
    <property type="term" value="P:cell fate specification"/>
    <property type="evidence" value="ECO:0007669"/>
    <property type="project" value="TreeGrafter"/>
</dbReference>
<dbReference type="InterPro" id="IPR003587">
    <property type="entry name" value="Hint_dom_N"/>
</dbReference>
<dbReference type="SMART" id="SM00306">
    <property type="entry name" value="HintN"/>
    <property type="match status" value="1"/>
</dbReference>
<evidence type="ECO:0000256" key="1">
    <source>
        <dbReference type="ARBA" id="ARBA00004193"/>
    </source>
</evidence>
<evidence type="ECO:0000256" key="6">
    <source>
        <dbReference type="ARBA" id="ARBA00022475"/>
    </source>
</evidence>
<gene>
    <name evidence="25" type="ORF">ANANG_G00060690</name>
</gene>
<evidence type="ECO:0000256" key="10">
    <source>
        <dbReference type="ARBA" id="ARBA00022723"/>
    </source>
</evidence>
<evidence type="ECO:0000256" key="4">
    <source>
        <dbReference type="ARBA" id="ARBA00010649"/>
    </source>
</evidence>
<keyword evidence="17" id="KW-0472">Membrane</keyword>
<comment type="caution">
    <text evidence="25">The sequence shown here is derived from an EMBL/GenBank/DDBJ whole genome shotgun (WGS) entry which is preliminary data.</text>
</comment>
<evidence type="ECO:0000256" key="9">
    <source>
        <dbReference type="ARBA" id="ARBA00022679"/>
    </source>
</evidence>
<comment type="catalytic activity">
    <reaction evidence="22">
        <text>glycyl-L-cysteinyl-[protein] + cholesterol + H(+) = [protein]-C-terminal glycyl cholesterol ester + N-terminal L-cysteinyl-[protein]</text>
        <dbReference type="Rhea" id="RHEA:59504"/>
        <dbReference type="Rhea" id="RHEA-COMP:12707"/>
        <dbReference type="Rhea" id="RHEA-COMP:15369"/>
        <dbReference type="Rhea" id="RHEA-COMP:15374"/>
        <dbReference type="ChEBI" id="CHEBI:15378"/>
        <dbReference type="ChEBI" id="CHEBI:16113"/>
        <dbReference type="ChEBI" id="CHEBI:65250"/>
        <dbReference type="ChEBI" id="CHEBI:143135"/>
        <dbReference type="ChEBI" id="CHEBI:143140"/>
    </reaction>
    <physiologicalReaction direction="left-to-right" evidence="22">
        <dbReference type="Rhea" id="RHEA:59505"/>
    </physiologicalReaction>
</comment>
<reference evidence="25" key="1">
    <citation type="submission" date="2021-01" db="EMBL/GenBank/DDBJ databases">
        <title>A chromosome-scale assembly of European eel, Anguilla anguilla.</title>
        <authorList>
            <person name="Henkel C."/>
            <person name="Jong-Raadsen S.A."/>
            <person name="Dufour S."/>
            <person name="Weltzien F.-A."/>
            <person name="Palstra A.P."/>
            <person name="Pelster B."/>
            <person name="Spaink H.P."/>
            <person name="Van Den Thillart G.E."/>
            <person name="Jansen H."/>
            <person name="Zahm M."/>
            <person name="Klopp C."/>
            <person name="Cedric C."/>
            <person name="Louis A."/>
            <person name="Berthelot C."/>
            <person name="Parey E."/>
            <person name="Roest Crollius H."/>
            <person name="Montfort J."/>
            <person name="Robinson-Rechavi M."/>
            <person name="Bucao C."/>
            <person name="Bouchez O."/>
            <person name="Gislard M."/>
            <person name="Lluch J."/>
            <person name="Milhes M."/>
            <person name="Lampietro C."/>
            <person name="Lopez Roques C."/>
            <person name="Donnadieu C."/>
            <person name="Braasch I."/>
            <person name="Desvignes T."/>
            <person name="Postlethwait J."/>
            <person name="Bobe J."/>
            <person name="Guiguen Y."/>
            <person name="Dirks R."/>
        </authorList>
    </citation>
    <scope>NUCLEOTIDE SEQUENCE</scope>
    <source>
        <strain evidence="25">Tag_6206</strain>
        <tissue evidence="25">Liver</tissue>
    </source>
</reference>
<keyword evidence="12" id="KW-0378">Hydrolase</keyword>
<evidence type="ECO:0000256" key="3">
    <source>
        <dbReference type="ARBA" id="ARBA00004613"/>
    </source>
</evidence>
<evidence type="ECO:0000256" key="22">
    <source>
        <dbReference type="ARBA" id="ARBA00048589"/>
    </source>
</evidence>
<dbReference type="SUPFAM" id="SSF51294">
    <property type="entry name" value="Hedgehog/intein (Hint) domain"/>
    <property type="match status" value="1"/>
</dbReference>
<dbReference type="EMBL" id="JAFIRN010000003">
    <property type="protein sequence ID" value="KAG5852277.1"/>
    <property type="molecule type" value="Genomic_DNA"/>
</dbReference>
<sequence>MLARLAVEAGFDWVYYESKAHVHCSVKSEHSVAAKTGGCFPGSAWVSLEGGGRKAIRDLQPGERVLASSESNGGGELVYSPVLTFIDRDPTTRKHFYVIGVEGGPTLSLTAAHLLFVTEGNCSGRAAEGQMRTIFASDARPGQCVLTAGGGEGRGRLSPVAWVRLREDGGTFAPTHPPRHAGGQRRPGLLLRRCGPAQPGPLGLRPAPPPLPLDRAQRSPGRRDTLVLTGPLLGWDLAAGF</sequence>
<dbReference type="InterPro" id="IPR036844">
    <property type="entry name" value="Hint_dom_sf"/>
</dbReference>
<evidence type="ECO:0000256" key="15">
    <source>
        <dbReference type="ARBA" id="ARBA00022833"/>
    </source>
</evidence>
<dbReference type="PRINTS" id="PR00632">
    <property type="entry name" value="SONICHHOG"/>
</dbReference>
<dbReference type="GO" id="GO:0005509">
    <property type="term" value="F:calcium ion binding"/>
    <property type="evidence" value="ECO:0007669"/>
    <property type="project" value="TreeGrafter"/>
</dbReference>
<evidence type="ECO:0000256" key="17">
    <source>
        <dbReference type="ARBA" id="ARBA00023136"/>
    </source>
</evidence>
<keyword evidence="14" id="KW-0256">Endoplasmic reticulum</keyword>
<keyword evidence="10" id="KW-0479">Metal-binding</keyword>
<keyword evidence="8" id="KW-0645">Protease</keyword>
<keyword evidence="16" id="KW-0106">Calcium</keyword>
<comment type="subcellular location">
    <subcellularLocation>
        <location evidence="1">Cell membrane</location>
        <topology evidence="1">Lipid-anchor</topology>
    </subcellularLocation>
    <subcellularLocation>
        <location evidence="2">Endoplasmic reticulum membrane</location>
    </subcellularLocation>
    <subcellularLocation>
        <location evidence="3">Secreted</location>
    </subcellularLocation>
</comment>
<feature type="domain" description="Hint" evidence="24">
    <location>
        <begin position="37"/>
        <end position="149"/>
    </location>
</feature>
<keyword evidence="6" id="KW-1003">Cell membrane</keyword>
<dbReference type="GO" id="GO:0007224">
    <property type="term" value="P:smoothened signaling pathway"/>
    <property type="evidence" value="ECO:0007669"/>
    <property type="project" value="TreeGrafter"/>
</dbReference>
<evidence type="ECO:0000256" key="16">
    <source>
        <dbReference type="ARBA" id="ARBA00022837"/>
    </source>
</evidence>
<dbReference type="GO" id="GO:0016540">
    <property type="term" value="P:protein autoprocessing"/>
    <property type="evidence" value="ECO:0007669"/>
    <property type="project" value="InterPro"/>
</dbReference>
<evidence type="ECO:0000313" key="26">
    <source>
        <dbReference type="Proteomes" id="UP001044222"/>
    </source>
</evidence>
<proteinExistence type="inferred from homology"/>
<organism evidence="25 26">
    <name type="scientific">Anguilla anguilla</name>
    <name type="common">European freshwater eel</name>
    <name type="synonym">Muraena anguilla</name>
    <dbReference type="NCBI Taxonomy" id="7936"/>
    <lineage>
        <taxon>Eukaryota</taxon>
        <taxon>Metazoa</taxon>
        <taxon>Chordata</taxon>
        <taxon>Craniata</taxon>
        <taxon>Vertebrata</taxon>
        <taxon>Euteleostomi</taxon>
        <taxon>Actinopterygii</taxon>
        <taxon>Neopterygii</taxon>
        <taxon>Teleostei</taxon>
        <taxon>Anguilliformes</taxon>
        <taxon>Anguillidae</taxon>
        <taxon>Anguilla</taxon>
    </lineage>
</organism>
<dbReference type="PROSITE" id="PS50817">
    <property type="entry name" value="INTEIN_N_TER"/>
    <property type="match status" value="1"/>
</dbReference>
<accession>A0A9D3MQY7</accession>
<dbReference type="InterPro" id="IPR001657">
    <property type="entry name" value="Hedgehog"/>
</dbReference>
<evidence type="ECO:0000256" key="14">
    <source>
        <dbReference type="ARBA" id="ARBA00022824"/>
    </source>
</evidence>
<keyword evidence="13" id="KW-0068">Autocatalytic cleavage</keyword>
<dbReference type="GO" id="GO:0005886">
    <property type="term" value="C:plasma membrane"/>
    <property type="evidence" value="ECO:0007669"/>
    <property type="project" value="UniProtKB-SubCell"/>
</dbReference>
<feature type="region of interest" description="Disordered" evidence="23">
    <location>
        <begin position="170"/>
        <end position="222"/>
    </location>
</feature>
<keyword evidence="26" id="KW-1185">Reference proteome</keyword>
<dbReference type="GO" id="GO:0010468">
    <property type="term" value="P:regulation of gene expression"/>
    <property type="evidence" value="ECO:0007669"/>
    <property type="project" value="TreeGrafter"/>
</dbReference>
<dbReference type="GO" id="GO:0005789">
    <property type="term" value="C:endoplasmic reticulum membrane"/>
    <property type="evidence" value="ECO:0007669"/>
    <property type="project" value="UniProtKB-SubCell"/>
</dbReference>
<evidence type="ECO:0000256" key="12">
    <source>
        <dbReference type="ARBA" id="ARBA00022801"/>
    </source>
</evidence>
<dbReference type="GO" id="GO:0016740">
    <property type="term" value="F:transferase activity"/>
    <property type="evidence" value="ECO:0007669"/>
    <property type="project" value="UniProtKB-KW"/>
</dbReference>
<evidence type="ECO:0000256" key="18">
    <source>
        <dbReference type="ARBA" id="ARBA00023139"/>
    </source>
</evidence>
<dbReference type="PANTHER" id="PTHR11889:SF39">
    <property type="entry name" value="INDIAN HEDGEHOG PROTEIN"/>
    <property type="match status" value="1"/>
</dbReference>
<dbReference type="GO" id="GO:0016539">
    <property type="term" value="P:intein-mediated protein splicing"/>
    <property type="evidence" value="ECO:0007669"/>
    <property type="project" value="InterPro"/>
</dbReference>
<dbReference type="GO" id="GO:0048731">
    <property type="term" value="P:system development"/>
    <property type="evidence" value="ECO:0007669"/>
    <property type="project" value="UniProtKB-ARBA"/>
</dbReference>
<keyword evidence="7" id="KW-0964">Secreted</keyword>
<dbReference type="InterPro" id="IPR000320">
    <property type="entry name" value="Hedgehog_signalling_dom"/>
</dbReference>
<evidence type="ECO:0000256" key="21">
    <source>
        <dbReference type="ARBA" id="ARBA00046976"/>
    </source>
</evidence>
<keyword evidence="5" id="KW-0217">Developmental protein</keyword>
<keyword evidence="18" id="KW-0564">Palmitate</keyword>
<dbReference type="SUPFAM" id="SSF55166">
    <property type="entry name" value="Hedgehog/DD-peptidase"/>
    <property type="match status" value="1"/>
</dbReference>
<evidence type="ECO:0000256" key="5">
    <source>
        <dbReference type="ARBA" id="ARBA00022473"/>
    </source>
</evidence>
<evidence type="ECO:0000256" key="11">
    <source>
        <dbReference type="ARBA" id="ARBA00022729"/>
    </source>
</evidence>
<evidence type="ECO:0000256" key="13">
    <source>
        <dbReference type="ARBA" id="ARBA00022813"/>
    </source>
</evidence>
<dbReference type="Gene3D" id="3.30.1380.10">
    <property type="match status" value="1"/>
</dbReference>
<comment type="subunit">
    <text evidence="21">Interacts with BOC and CDON. Interacts with PTCH1. Interacts with glypican GPC3.</text>
</comment>
<evidence type="ECO:0000313" key="25">
    <source>
        <dbReference type="EMBL" id="KAG5852277.1"/>
    </source>
</evidence>
<dbReference type="InterPro" id="IPR009045">
    <property type="entry name" value="Zn_M74/Hedgehog-like"/>
</dbReference>
<dbReference type="GO" id="GO:0008233">
    <property type="term" value="F:peptidase activity"/>
    <property type="evidence" value="ECO:0007669"/>
    <property type="project" value="UniProtKB-KW"/>
</dbReference>
<feature type="compositionally biased region" description="Low complexity" evidence="23">
    <location>
        <begin position="184"/>
        <end position="205"/>
    </location>
</feature>
<evidence type="ECO:0000256" key="19">
    <source>
        <dbReference type="ARBA" id="ARBA00023288"/>
    </source>
</evidence>
<dbReference type="InterPro" id="IPR001767">
    <property type="entry name" value="Hedgehog_Hint"/>
</dbReference>
<dbReference type="Pfam" id="PF01079">
    <property type="entry name" value="Hint"/>
    <property type="match status" value="1"/>
</dbReference>
<dbReference type="GO" id="GO:0005113">
    <property type="term" value="F:patched binding"/>
    <property type="evidence" value="ECO:0007669"/>
    <property type="project" value="TreeGrafter"/>
</dbReference>
<dbReference type="Proteomes" id="UP001044222">
    <property type="component" value="Unassembled WGS sequence"/>
</dbReference>
<evidence type="ECO:0000259" key="24">
    <source>
        <dbReference type="SMART" id="SM00306"/>
    </source>
</evidence>
<evidence type="ECO:0000256" key="23">
    <source>
        <dbReference type="SAM" id="MobiDB-lite"/>
    </source>
</evidence>
<keyword evidence="11" id="KW-0732">Signal</keyword>
<evidence type="ECO:0000256" key="20">
    <source>
        <dbReference type="ARBA" id="ARBA00034131"/>
    </source>
</evidence>
<dbReference type="PANTHER" id="PTHR11889">
    <property type="entry name" value="HEDGEHOG"/>
    <property type="match status" value="1"/>
</dbReference>
<evidence type="ECO:0000256" key="8">
    <source>
        <dbReference type="ARBA" id="ARBA00022670"/>
    </source>
</evidence>
<comment type="similarity">
    <text evidence="4">Belongs to the hedgehog family.</text>
</comment>
<keyword evidence="19" id="KW-0449">Lipoprotein</keyword>
<evidence type="ECO:0000256" key="7">
    <source>
        <dbReference type="ARBA" id="ARBA00022525"/>
    </source>
</evidence>
<dbReference type="InterPro" id="IPR050387">
    <property type="entry name" value="Hedgehog_Signaling"/>
</dbReference>
<dbReference type="AlphaFoldDB" id="A0A9D3MQY7"/>
<dbReference type="FunFam" id="2.170.16.10:FF:000001">
    <property type="entry name" value="Indian hedgehog"/>
    <property type="match status" value="1"/>
</dbReference>
<evidence type="ECO:0000256" key="2">
    <source>
        <dbReference type="ARBA" id="ARBA00004586"/>
    </source>
</evidence>
<dbReference type="Gene3D" id="2.170.16.10">
    <property type="entry name" value="Hedgehog/Intein (Hint) domain"/>
    <property type="match status" value="1"/>
</dbReference>
<comment type="subunit">
    <text evidence="20">Multimer.</text>
</comment>
<dbReference type="GO" id="GO:0005615">
    <property type="term" value="C:extracellular space"/>
    <property type="evidence" value="ECO:0007669"/>
    <property type="project" value="TreeGrafter"/>
</dbReference>
<dbReference type="InterPro" id="IPR006141">
    <property type="entry name" value="Intein_N"/>
</dbReference>
<dbReference type="GO" id="GO:0007267">
    <property type="term" value="P:cell-cell signaling"/>
    <property type="evidence" value="ECO:0007669"/>
    <property type="project" value="InterPro"/>
</dbReference>